<name>A0A0E9XF55_ANGAN</name>
<protein>
    <submittedName>
        <fullName evidence="1">Uncharacterized protein</fullName>
    </submittedName>
</protein>
<dbReference type="AlphaFoldDB" id="A0A0E9XF55"/>
<organism evidence="1">
    <name type="scientific">Anguilla anguilla</name>
    <name type="common">European freshwater eel</name>
    <name type="synonym">Muraena anguilla</name>
    <dbReference type="NCBI Taxonomy" id="7936"/>
    <lineage>
        <taxon>Eukaryota</taxon>
        <taxon>Metazoa</taxon>
        <taxon>Chordata</taxon>
        <taxon>Craniata</taxon>
        <taxon>Vertebrata</taxon>
        <taxon>Euteleostomi</taxon>
        <taxon>Actinopterygii</taxon>
        <taxon>Neopterygii</taxon>
        <taxon>Teleostei</taxon>
        <taxon>Anguilliformes</taxon>
        <taxon>Anguillidae</taxon>
        <taxon>Anguilla</taxon>
    </lineage>
</organism>
<accession>A0A0E9XF55</accession>
<reference evidence="1" key="2">
    <citation type="journal article" date="2015" name="Fish Shellfish Immunol.">
        <title>Early steps in the European eel (Anguilla anguilla)-Vibrio vulnificus interaction in the gills: Role of the RtxA13 toxin.</title>
        <authorList>
            <person name="Callol A."/>
            <person name="Pajuelo D."/>
            <person name="Ebbesson L."/>
            <person name="Teles M."/>
            <person name="MacKenzie S."/>
            <person name="Amaro C."/>
        </authorList>
    </citation>
    <scope>NUCLEOTIDE SEQUENCE</scope>
</reference>
<proteinExistence type="predicted"/>
<dbReference type="EMBL" id="GBXM01007323">
    <property type="protein sequence ID" value="JAI01255.1"/>
    <property type="molecule type" value="Transcribed_RNA"/>
</dbReference>
<reference evidence="1" key="1">
    <citation type="submission" date="2014-11" db="EMBL/GenBank/DDBJ databases">
        <authorList>
            <person name="Amaro Gonzalez C."/>
        </authorList>
    </citation>
    <scope>NUCLEOTIDE SEQUENCE</scope>
</reference>
<sequence>MLLCYIKTSFFSIYFRPSDQCCCFQSFKPQLLKFSCQHVVYGVWYFKAKQSTASLT</sequence>
<evidence type="ECO:0000313" key="1">
    <source>
        <dbReference type="EMBL" id="JAI01255.1"/>
    </source>
</evidence>